<feature type="region of interest" description="Disordered" evidence="1">
    <location>
        <begin position="112"/>
        <end position="142"/>
    </location>
</feature>
<protein>
    <recommendedName>
        <fullName evidence="4">Tox-REase-5 domain-containing protein</fullName>
    </recommendedName>
</protein>
<evidence type="ECO:0000313" key="3">
    <source>
        <dbReference type="Proteomes" id="UP000318050"/>
    </source>
</evidence>
<reference evidence="2 3" key="1">
    <citation type="submission" date="2019-06" db="EMBL/GenBank/DDBJ databases">
        <title>Genomic Encyclopedia of Type Strains, Phase IV (KMG-V): Genome sequencing to study the core and pangenomes of soil and plant-associated prokaryotes.</title>
        <authorList>
            <person name="Whitman W."/>
        </authorList>
    </citation>
    <scope>NUCLEOTIDE SEQUENCE [LARGE SCALE GENOMIC DNA]</scope>
    <source>
        <strain evidence="2 3">BR 11140</strain>
    </source>
</reference>
<dbReference type="EMBL" id="VITT01000022">
    <property type="protein sequence ID" value="TWB50938.1"/>
    <property type="molecule type" value="Genomic_DNA"/>
</dbReference>
<accession>A0A560HWC7</accession>
<evidence type="ECO:0000256" key="1">
    <source>
        <dbReference type="SAM" id="MobiDB-lite"/>
    </source>
</evidence>
<proteinExistence type="predicted"/>
<evidence type="ECO:0008006" key="4">
    <source>
        <dbReference type="Google" id="ProtNLM"/>
    </source>
</evidence>
<sequence>MPDSFSSHAPFAAASGQAMRGWVEATIPEGRLLIGPTLAVPAGMRRYAITQPFRPWQDNRVIHALNSLDDVGRQRLRLVVDGVDHRCSTGQLMGRVMADFANGSLSAYLIPHATPPISPPTKPPPHPGGYGQQDGDPPGQPAQWSMTERVVGMLRRSIPYLPRDMQQAARSLFTLETLYWLAGFLAAWAVGHAAGYGEAIDVILLGVGYAMVGWSVFGGLNDLGHGVAMATTAKTEHDLDEAAKRTAAGLTVLTINAIIVLIAKVKPASGGKRPPVVEEEPPPPPPPDPPVKPVEPVPEPPKAKLTAGSDTHKAQRWQEYQDNGGTWNYDRWSNVYDANMTRASAANAAVDAYHKTLGWGEREVTVPSVVDGVEYPRRLDIADVAAQRGIEYKTGYQTATQDNLWEVARDKFLADEGWDIQWVFRDKASQPLKDALTDAGIKYTGGN</sequence>
<dbReference type="Proteomes" id="UP000318050">
    <property type="component" value="Unassembled WGS sequence"/>
</dbReference>
<name>A0A560HWC7_9PROT</name>
<comment type="caution">
    <text evidence="2">The sequence shown here is derived from an EMBL/GenBank/DDBJ whole genome shotgun (WGS) entry which is preliminary data.</text>
</comment>
<feature type="region of interest" description="Disordered" evidence="1">
    <location>
        <begin position="268"/>
        <end position="313"/>
    </location>
</feature>
<dbReference type="AlphaFoldDB" id="A0A560HWC7"/>
<feature type="compositionally biased region" description="Pro residues" evidence="1">
    <location>
        <begin position="113"/>
        <end position="127"/>
    </location>
</feature>
<organism evidence="2 3">
    <name type="scientific">Nitrospirillum amazonense</name>
    <dbReference type="NCBI Taxonomy" id="28077"/>
    <lineage>
        <taxon>Bacteria</taxon>
        <taxon>Pseudomonadati</taxon>
        <taxon>Pseudomonadota</taxon>
        <taxon>Alphaproteobacteria</taxon>
        <taxon>Rhodospirillales</taxon>
        <taxon>Azospirillaceae</taxon>
        <taxon>Nitrospirillum</taxon>
    </lineage>
</organism>
<evidence type="ECO:0000313" key="2">
    <source>
        <dbReference type="EMBL" id="TWB50938.1"/>
    </source>
</evidence>
<feature type="compositionally biased region" description="Pro residues" evidence="1">
    <location>
        <begin position="282"/>
        <end position="300"/>
    </location>
</feature>
<dbReference type="OrthoDB" id="7366611at2"/>
<gene>
    <name evidence="2" type="ORF">FBZ92_12230</name>
</gene>